<feature type="transmembrane region" description="Helical" evidence="1">
    <location>
        <begin position="322"/>
        <end position="342"/>
    </location>
</feature>
<evidence type="ECO:0008006" key="4">
    <source>
        <dbReference type="Google" id="ProtNLM"/>
    </source>
</evidence>
<dbReference type="EMBL" id="VWSF01000010">
    <property type="protein sequence ID" value="KAA5544842.1"/>
    <property type="molecule type" value="Genomic_DNA"/>
</dbReference>
<evidence type="ECO:0000313" key="2">
    <source>
        <dbReference type="EMBL" id="KAA5544842.1"/>
    </source>
</evidence>
<gene>
    <name evidence="2" type="ORF">F0145_14260</name>
</gene>
<keyword evidence="1" id="KW-1133">Transmembrane helix</keyword>
<keyword evidence="1" id="KW-0812">Transmembrane</keyword>
<feature type="transmembrane region" description="Helical" evidence="1">
    <location>
        <begin position="153"/>
        <end position="176"/>
    </location>
</feature>
<feature type="transmembrane region" description="Helical" evidence="1">
    <location>
        <begin position="197"/>
        <end position="223"/>
    </location>
</feature>
<feature type="transmembrane region" description="Helical" evidence="1">
    <location>
        <begin position="56"/>
        <end position="74"/>
    </location>
</feature>
<feature type="transmembrane region" description="Helical" evidence="1">
    <location>
        <begin position="354"/>
        <end position="378"/>
    </location>
</feature>
<evidence type="ECO:0000313" key="3">
    <source>
        <dbReference type="Proteomes" id="UP000323426"/>
    </source>
</evidence>
<organism evidence="2 3">
    <name type="scientific">Adhaeribacter rhizoryzae</name>
    <dbReference type="NCBI Taxonomy" id="2607907"/>
    <lineage>
        <taxon>Bacteria</taxon>
        <taxon>Pseudomonadati</taxon>
        <taxon>Bacteroidota</taxon>
        <taxon>Cytophagia</taxon>
        <taxon>Cytophagales</taxon>
        <taxon>Hymenobacteraceae</taxon>
        <taxon>Adhaeribacter</taxon>
    </lineage>
</organism>
<keyword evidence="1" id="KW-0472">Membrane</keyword>
<dbReference type="Proteomes" id="UP000323426">
    <property type="component" value="Unassembled WGS sequence"/>
</dbReference>
<proteinExistence type="predicted"/>
<dbReference type="AlphaFoldDB" id="A0A5M6DEX6"/>
<sequence>MQPKSKWFVGLVVFFSALAYIGLAYFTPRTAFWQLLSLLVIAFAGYYFLLRSQLPVKAGLLIAIGFRLIFLFAYPRLSDDYFRFIWDGTLLTHGENPYLHLPSYYRQPENIILIPELTHSFFQRLNSPQYYSVYPPVCQAFYGLANYIGGTSFWLNCLVLRLFILLAELGSFFCLSRILRFLRLPQRQIGWYALNPLIILELTGNLHPEAWLIVALLASFYLLLLKRNILSAILFGLAVGVKLWPLLFLPLVWQRLGFKNFLVYGVLVMLVVAALFLPFVSPALIQNIFNSVNLYFQKFEFNASWYYLLRWVGFRLFGYNDIARIGPFLSLLTFAGILYLALKKNIPVKQSPRVWWNLLIFAFTLYLALATVVHPWYITTLVALATCSNWRYPIVWSAVSFLSYATYRTNAYSENLWFTALEYVVVYGYIIYEFRTRHLLSNTTQE</sequence>
<accession>A0A5M6DEX6</accession>
<dbReference type="Pfam" id="PF26314">
    <property type="entry name" value="MptA_B_family"/>
    <property type="match status" value="1"/>
</dbReference>
<feature type="transmembrane region" description="Helical" evidence="1">
    <location>
        <begin position="261"/>
        <end position="285"/>
    </location>
</feature>
<reference evidence="2 3" key="1">
    <citation type="submission" date="2019-09" db="EMBL/GenBank/DDBJ databases">
        <title>Genome sequence and assembly of Adhaeribacter sp.</title>
        <authorList>
            <person name="Chhetri G."/>
        </authorList>
    </citation>
    <scope>NUCLEOTIDE SEQUENCE [LARGE SCALE GENOMIC DNA]</scope>
    <source>
        <strain evidence="2 3">DK36</strain>
    </source>
</reference>
<feature type="transmembrane region" description="Helical" evidence="1">
    <location>
        <begin position="414"/>
        <end position="432"/>
    </location>
</feature>
<feature type="transmembrane region" description="Helical" evidence="1">
    <location>
        <begin position="229"/>
        <end position="249"/>
    </location>
</feature>
<keyword evidence="3" id="KW-1185">Reference proteome</keyword>
<dbReference type="RefSeq" id="WP_150089091.1">
    <property type="nucleotide sequence ID" value="NZ_VWSF01000010.1"/>
</dbReference>
<comment type="caution">
    <text evidence="2">The sequence shown here is derived from an EMBL/GenBank/DDBJ whole genome shotgun (WGS) entry which is preliminary data.</text>
</comment>
<name>A0A5M6DEX6_9BACT</name>
<feature type="transmembrane region" description="Helical" evidence="1">
    <location>
        <begin position="7"/>
        <end position="26"/>
    </location>
</feature>
<feature type="transmembrane region" description="Helical" evidence="1">
    <location>
        <begin position="32"/>
        <end position="49"/>
    </location>
</feature>
<protein>
    <recommendedName>
        <fullName evidence="4">DUF2029 domain-containing protein</fullName>
    </recommendedName>
</protein>
<evidence type="ECO:0000256" key="1">
    <source>
        <dbReference type="SAM" id="Phobius"/>
    </source>
</evidence>